<dbReference type="InterPro" id="IPR050186">
    <property type="entry name" value="TPT_transporter"/>
</dbReference>
<dbReference type="AlphaFoldDB" id="A0AAV5DA24"/>
<accession>A0AAV5DA24</accession>
<comment type="caution">
    <text evidence="8">The sequence shown here is derived from an EMBL/GenBank/DDBJ whole genome shotgun (WGS) entry which is preliminary data.</text>
</comment>
<gene>
    <name evidence="8" type="primary">ga25744</name>
    <name evidence="8" type="ORF">PR202_ga25744</name>
</gene>
<dbReference type="GO" id="GO:0016020">
    <property type="term" value="C:membrane"/>
    <property type="evidence" value="ECO:0007669"/>
    <property type="project" value="UniProtKB-SubCell"/>
</dbReference>
<comment type="subcellular location">
    <subcellularLocation>
        <location evidence="1">Membrane</location>
        <topology evidence="1">Multi-pass membrane protein</topology>
    </subcellularLocation>
</comment>
<keyword evidence="2 5" id="KW-0812">Transmembrane</keyword>
<sequence>MTVMAFLLSAPLMLSIGGIKFNPSYLQSTGINIKELFMKAALAGACFHFYQQVSYSLLARMSPITHSVANSLKCVVVIMSSVIFFITQISPINALGTGMAVARVFLYSRLKRAKPKAKAA</sequence>
<reference evidence="8" key="2">
    <citation type="submission" date="2021-12" db="EMBL/GenBank/DDBJ databases">
        <title>Resequencing data analysis of finger millet.</title>
        <authorList>
            <person name="Hatakeyama M."/>
            <person name="Aluri S."/>
            <person name="Balachadran M.T."/>
            <person name="Sivarajan S.R."/>
            <person name="Poveda L."/>
            <person name="Shimizu-Inatsugi R."/>
            <person name="Schlapbach R."/>
            <person name="Sreeman S.M."/>
            <person name="Shimizu K.K."/>
        </authorList>
    </citation>
    <scope>NUCLEOTIDE SEQUENCE</scope>
</reference>
<dbReference type="EMBL" id="BQKI01000015">
    <property type="protein sequence ID" value="GJN07874.1"/>
    <property type="molecule type" value="Genomic_DNA"/>
</dbReference>
<dbReference type="Proteomes" id="UP001054889">
    <property type="component" value="Unassembled WGS sequence"/>
</dbReference>
<evidence type="ECO:0000256" key="6">
    <source>
        <dbReference type="SAM" id="SignalP"/>
    </source>
</evidence>
<dbReference type="InterPro" id="IPR004853">
    <property type="entry name" value="Sugar_P_trans_dom"/>
</dbReference>
<keyword evidence="6" id="KW-0732">Signal</keyword>
<evidence type="ECO:0000313" key="9">
    <source>
        <dbReference type="Proteomes" id="UP001054889"/>
    </source>
</evidence>
<feature type="signal peptide" evidence="6">
    <location>
        <begin position="1"/>
        <end position="18"/>
    </location>
</feature>
<dbReference type="Pfam" id="PF03151">
    <property type="entry name" value="TPT"/>
    <property type="match status" value="1"/>
</dbReference>
<feature type="domain" description="Sugar phosphate transporter" evidence="7">
    <location>
        <begin position="1"/>
        <end position="108"/>
    </location>
</feature>
<name>A0AAV5DA24_ELECO</name>
<evidence type="ECO:0000256" key="2">
    <source>
        <dbReference type="ARBA" id="ARBA00022692"/>
    </source>
</evidence>
<organism evidence="8 9">
    <name type="scientific">Eleusine coracana subsp. coracana</name>
    <dbReference type="NCBI Taxonomy" id="191504"/>
    <lineage>
        <taxon>Eukaryota</taxon>
        <taxon>Viridiplantae</taxon>
        <taxon>Streptophyta</taxon>
        <taxon>Embryophyta</taxon>
        <taxon>Tracheophyta</taxon>
        <taxon>Spermatophyta</taxon>
        <taxon>Magnoliopsida</taxon>
        <taxon>Liliopsida</taxon>
        <taxon>Poales</taxon>
        <taxon>Poaceae</taxon>
        <taxon>PACMAD clade</taxon>
        <taxon>Chloridoideae</taxon>
        <taxon>Cynodonteae</taxon>
        <taxon>Eleusininae</taxon>
        <taxon>Eleusine</taxon>
    </lineage>
</organism>
<evidence type="ECO:0000259" key="7">
    <source>
        <dbReference type="Pfam" id="PF03151"/>
    </source>
</evidence>
<evidence type="ECO:0000256" key="3">
    <source>
        <dbReference type="ARBA" id="ARBA00022989"/>
    </source>
</evidence>
<evidence type="ECO:0000256" key="5">
    <source>
        <dbReference type="SAM" id="Phobius"/>
    </source>
</evidence>
<protein>
    <recommendedName>
        <fullName evidence="7">Sugar phosphate transporter domain-containing protein</fullName>
    </recommendedName>
</protein>
<evidence type="ECO:0000256" key="4">
    <source>
        <dbReference type="ARBA" id="ARBA00023136"/>
    </source>
</evidence>
<keyword evidence="9" id="KW-1185">Reference proteome</keyword>
<reference evidence="8" key="1">
    <citation type="journal article" date="2018" name="DNA Res.">
        <title>Multiple hybrid de novo genome assembly of finger millet, an orphan allotetraploid crop.</title>
        <authorList>
            <person name="Hatakeyama M."/>
            <person name="Aluri S."/>
            <person name="Balachadran M.T."/>
            <person name="Sivarajan S.R."/>
            <person name="Patrignani A."/>
            <person name="Gruter S."/>
            <person name="Poveda L."/>
            <person name="Shimizu-Inatsugi R."/>
            <person name="Baeten J."/>
            <person name="Francoijs K.J."/>
            <person name="Nataraja K.N."/>
            <person name="Reddy Y.A.N."/>
            <person name="Phadnis S."/>
            <person name="Ravikumar R.L."/>
            <person name="Schlapbach R."/>
            <person name="Sreeman S.M."/>
            <person name="Shimizu K.K."/>
        </authorList>
    </citation>
    <scope>NUCLEOTIDE SEQUENCE</scope>
</reference>
<feature type="transmembrane region" description="Helical" evidence="5">
    <location>
        <begin position="92"/>
        <end position="110"/>
    </location>
</feature>
<dbReference type="PANTHER" id="PTHR11132">
    <property type="entry name" value="SOLUTE CARRIER FAMILY 35"/>
    <property type="match status" value="1"/>
</dbReference>
<evidence type="ECO:0000313" key="8">
    <source>
        <dbReference type="EMBL" id="GJN07874.1"/>
    </source>
</evidence>
<evidence type="ECO:0000256" key="1">
    <source>
        <dbReference type="ARBA" id="ARBA00004141"/>
    </source>
</evidence>
<keyword evidence="3 5" id="KW-1133">Transmembrane helix</keyword>
<feature type="chain" id="PRO_5043383156" description="Sugar phosphate transporter domain-containing protein" evidence="6">
    <location>
        <begin position="19"/>
        <end position="120"/>
    </location>
</feature>
<keyword evidence="4 5" id="KW-0472">Membrane</keyword>
<proteinExistence type="predicted"/>